<dbReference type="Pfam" id="PF12019">
    <property type="entry name" value="GspH"/>
    <property type="match status" value="1"/>
</dbReference>
<dbReference type="Pfam" id="PF07963">
    <property type="entry name" value="N_methyl"/>
    <property type="match status" value="1"/>
</dbReference>
<dbReference type="PIRSF" id="PIRSF021292">
    <property type="entry name" value="Competence_ComGD"/>
    <property type="match status" value="1"/>
</dbReference>
<dbReference type="KEGG" id="rue:DT065_01130"/>
<evidence type="ECO:0000313" key="13">
    <source>
        <dbReference type="Proteomes" id="UP000252100"/>
    </source>
</evidence>
<dbReference type="GO" id="GO:0015627">
    <property type="term" value="C:type II protein secretion system complex"/>
    <property type="evidence" value="ECO:0007669"/>
    <property type="project" value="InterPro"/>
</dbReference>
<keyword evidence="13" id="KW-1185">Reference proteome</keyword>
<dbReference type="InterPro" id="IPR016785">
    <property type="entry name" value="ComGD"/>
</dbReference>
<comment type="subcellular location">
    <subcellularLocation>
        <location evidence="2">Cell inner membrane</location>
        <topology evidence="2">Single-pass membrane protein</topology>
    </subcellularLocation>
    <subcellularLocation>
        <location evidence="1">Cell surface</location>
    </subcellularLocation>
</comment>
<dbReference type="Proteomes" id="UP000252100">
    <property type="component" value="Chromosome"/>
</dbReference>
<evidence type="ECO:0000256" key="1">
    <source>
        <dbReference type="ARBA" id="ARBA00004241"/>
    </source>
</evidence>
<dbReference type="NCBIfam" id="NF040982">
    <property type="entry name" value="ComGD"/>
    <property type="match status" value="1"/>
</dbReference>
<dbReference type="GO" id="GO:0009986">
    <property type="term" value="C:cell surface"/>
    <property type="evidence" value="ECO:0007669"/>
    <property type="project" value="UniProtKB-SubCell"/>
</dbReference>
<evidence type="ECO:0000256" key="9">
    <source>
        <dbReference type="ARBA" id="ARBA00023287"/>
    </source>
</evidence>
<proteinExistence type="predicted"/>
<evidence type="ECO:0000256" key="3">
    <source>
        <dbReference type="ARBA" id="ARBA00022475"/>
    </source>
</evidence>
<keyword evidence="9" id="KW-0178">Competence</keyword>
<keyword evidence="4" id="KW-0488">Methylation</keyword>
<keyword evidence="3" id="KW-1003">Cell membrane</keyword>
<evidence type="ECO:0000256" key="8">
    <source>
        <dbReference type="ARBA" id="ARBA00023136"/>
    </source>
</evidence>
<feature type="transmembrane region" description="Helical" evidence="10">
    <location>
        <begin position="35"/>
        <end position="54"/>
    </location>
</feature>
<evidence type="ECO:0000259" key="11">
    <source>
        <dbReference type="Pfam" id="PF12019"/>
    </source>
</evidence>
<accession>A0A345BUX6</accession>
<dbReference type="EMBL" id="CP031092">
    <property type="protein sequence ID" value="AXF54757.1"/>
    <property type="molecule type" value="Genomic_DNA"/>
</dbReference>
<keyword evidence="6 10" id="KW-0812">Transmembrane</keyword>
<dbReference type="InterPro" id="IPR012902">
    <property type="entry name" value="N_methyl_site"/>
</dbReference>
<evidence type="ECO:0000313" key="12">
    <source>
        <dbReference type="EMBL" id="AXF54757.1"/>
    </source>
</evidence>
<sequence>MLIVLHVRTGHRWCLMGMKSNLENKNEQGHTLMELVVVLLLFSICLAIPTFSFVDQNDGREMEMFVSEFEQDLHYAQQQAMGKTVNARLDIQNNPGRYQVVVDGETVKRVSFPENVYFQYRSISPGTIRFRPSGNTDDAGEITIRSSDQFYRAMFLVGSGRFYVEKVDTNN</sequence>
<dbReference type="InterPro" id="IPR022346">
    <property type="entry name" value="T2SS_GspH"/>
</dbReference>
<evidence type="ECO:0000256" key="4">
    <source>
        <dbReference type="ARBA" id="ARBA00022481"/>
    </source>
</evidence>
<evidence type="ECO:0000256" key="7">
    <source>
        <dbReference type="ARBA" id="ARBA00022989"/>
    </source>
</evidence>
<dbReference type="NCBIfam" id="TIGR02532">
    <property type="entry name" value="IV_pilin_GFxxxE"/>
    <property type="match status" value="1"/>
</dbReference>
<dbReference type="SUPFAM" id="SSF54523">
    <property type="entry name" value="Pili subunits"/>
    <property type="match status" value="1"/>
</dbReference>
<feature type="domain" description="General secretion pathway GspH" evidence="11">
    <location>
        <begin position="67"/>
        <end position="152"/>
    </location>
</feature>
<keyword evidence="8 10" id="KW-0472">Membrane</keyword>
<keyword evidence="7 10" id="KW-1133">Transmembrane helix</keyword>
<dbReference type="GO" id="GO:0030420">
    <property type="term" value="P:establishment of competence for transformation"/>
    <property type="evidence" value="ECO:0007669"/>
    <property type="project" value="UniProtKB-KW"/>
</dbReference>
<dbReference type="GO" id="GO:0005886">
    <property type="term" value="C:plasma membrane"/>
    <property type="evidence" value="ECO:0007669"/>
    <property type="project" value="UniProtKB-SubCell"/>
</dbReference>
<reference evidence="12 13" key="1">
    <citation type="journal article" date="2018" name="J. Microbiol.">
        <title>Salicibibacter kimchii gen. nov., sp. nov., a moderately halophilic and alkalitolerant bacterium in the family Bacillaceae, isolated from kimchi.</title>
        <authorList>
            <person name="Jang J.Y."/>
            <person name="Oh Y.J."/>
            <person name="Lim S.K."/>
            <person name="Park H.K."/>
            <person name="Lee C."/>
            <person name="Kim J.Y."/>
            <person name="Lee M.A."/>
            <person name="Choi H.J."/>
        </authorList>
    </citation>
    <scope>NUCLEOTIDE SEQUENCE [LARGE SCALE GENOMIC DNA]</scope>
    <source>
        <strain evidence="12 13">NKC1-1</strain>
    </source>
</reference>
<dbReference type="InterPro" id="IPR045584">
    <property type="entry name" value="Pilin-like"/>
</dbReference>
<keyword evidence="5" id="KW-0997">Cell inner membrane</keyword>
<gene>
    <name evidence="12" type="ORF">DT065_01130</name>
</gene>
<dbReference type="AlphaFoldDB" id="A0A345BUX6"/>
<evidence type="ECO:0000256" key="5">
    <source>
        <dbReference type="ARBA" id="ARBA00022519"/>
    </source>
</evidence>
<dbReference type="GO" id="GO:0015628">
    <property type="term" value="P:protein secretion by the type II secretion system"/>
    <property type="evidence" value="ECO:0007669"/>
    <property type="project" value="InterPro"/>
</dbReference>
<protein>
    <submittedName>
        <fullName evidence="12">Prepilin-type N-terminal cleavage/methylation domain-containing protein</fullName>
    </submittedName>
</protein>
<evidence type="ECO:0000256" key="2">
    <source>
        <dbReference type="ARBA" id="ARBA00004377"/>
    </source>
</evidence>
<organism evidence="12 13">
    <name type="scientific">Salicibibacter kimchii</name>
    <dbReference type="NCBI Taxonomy" id="2099786"/>
    <lineage>
        <taxon>Bacteria</taxon>
        <taxon>Bacillati</taxon>
        <taxon>Bacillota</taxon>
        <taxon>Bacilli</taxon>
        <taxon>Bacillales</taxon>
        <taxon>Bacillaceae</taxon>
        <taxon>Salicibibacter</taxon>
    </lineage>
</organism>
<name>A0A345BUX6_9BACI</name>
<evidence type="ECO:0000256" key="10">
    <source>
        <dbReference type="SAM" id="Phobius"/>
    </source>
</evidence>
<evidence type="ECO:0000256" key="6">
    <source>
        <dbReference type="ARBA" id="ARBA00022692"/>
    </source>
</evidence>